<evidence type="ECO:0000256" key="1">
    <source>
        <dbReference type="ARBA" id="ARBA00010515"/>
    </source>
</evidence>
<keyword evidence="5" id="KW-1185">Reference proteome</keyword>
<dbReference type="Pfam" id="PF07859">
    <property type="entry name" value="Abhydrolase_3"/>
    <property type="match status" value="1"/>
</dbReference>
<comment type="similarity">
    <text evidence="1">Belongs to the 'GDXG' lipolytic enzyme family.</text>
</comment>
<dbReference type="InterPro" id="IPR013094">
    <property type="entry name" value="AB_hydrolase_3"/>
</dbReference>
<evidence type="ECO:0000313" key="4">
    <source>
        <dbReference type="EMBL" id="NYG59826.1"/>
    </source>
</evidence>
<keyword evidence="2 4" id="KW-0378">Hydrolase</keyword>
<evidence type="ECO:0000313" key="5">
    <source>
        <dbReference type="Proteomes" id="UP000540656"/>
    </source>
</evidence>
<dbReference type="InterPro" id="IPR002168">
    <property type="entry name" value="Lipase_GDXG_HIS_AS"/>
</dbReference>
<sequence>MALDPGIASLLSFLEQSGYPPMHEGSVEDARKGYAAMAAASIGPDGPVPVGSVTDTSVADLPARVYRPEVEGPVPTVLFFHGGGFVIGSLDTHDNVCRRLCVDTSSVVVAVDYRMAPEHPFPAAYQDAIAAAEFVAANLDSFGGSTVLGVAGDSAGGNLSAIVAAEVPGVAAQLLIYPAVDMLGSYDSRTSNAEGYFLDMATMTWFFMQYAAGASLDADDVRHSPLRGIRPGLPPAVVVTAEFDPLRDEGLAHAEALAAAGVPVDSVHCPGLIHGFVDMGTFSPAAAEAITDMNRRFGALLR</sequence>
<dbReference type="InterPro" id="IPR029058">
    <property type="entry name" value="AB_hydrolase_fold"/>
</dbReference>
<proteinExistence type="inferred from homology"/>
<comment type="caution">
    <text evidence="4">The sequence shown here is derived from an EMBL/GenBank/DDBJ whole genome shotgun (WGS) entry which is preliminary data.</text>
</comment>
<evidence type="ECO:0000259" key="3">
    <source>
        <dbReference type="Pfam" id="PF07859"/>
    </source>
</evidence>
<dbReference type="PANTHER" id="PTHR48081:SF8">
    <property type="entry name" value="ALPHA_BETA HYDROLASE FOLD-3 DOMAIN-CONTAINING PROTEIN-RELATED"/>
    <property type="match status" value="1"/>
</dbReference>
<gene>
    <name evidence="4" type="ORF">BJ980_002749</name>
</gene>
<dbReference type="InterPro" id="IPR050300">
    <property type="entry name" value="GDXG_lipolytic_enzyme"/>
</dbReference>
<dbReference type="EC" id="3.1.1.-" evidence="4"/>
<organism evidence="4 5">
    <name type="scientific">Nocardioides daedukensis</name>
    <dbReference type="NCBI Taxonomy" id="634462"/>
    <lineage>
        <taxon>Bacteria</taxon>
        <taxon>Bacillati</taxon>
        <taxon>Actinomycetota</taxon>
        <taxon>Actinomycetes</taxon>
        <taxon>Propionibacteriales</taxon>
        <taxon>Nocardioidaceae</taxon>
        <taxon>Nocardioides</taxon>
    </lineage>
</organism>
<dbReference type="Proteomes" id="UP000540656">
    <property type="component" value="Unassembled WGS sequence"/>
</dbReference>
<dbReference type="AlphaFoldDB" id="A0A7Y9S048"/>
<evidence type="ECO:0000256" key="2">
    <source>
        <dbReference type="ARBA" id="ARBA00022801"/>
    </source>
</evidence>
<dbReference type="RefSeq" id="WP_179502836.1">
    <property type="nucleotide sequence ID" value="NZ_JACCAA010000001.1"/>
</dbReference>
<dbReference type="SUPFAM" id="SSF53474">
    <property type="entry name" value="alpha/beta-Hydrolases"/>
    <property type="match status" value="1"/>
</dbReference>
<feature type="domain" description="Alpha/beta hydrolase fold-3" evidence="3">
    <location>
        <begin position="77"/>
        <end position="277"/>
    </location>
</feature>
<dbReference type="EMBL" id="JACCAA010000001">
    <property type="protein sequence ID" value="NYG59826.1"/>
    <property type="molecule type" value="Genomic_DNA"/>
</dbReference>
<dbReference type="PROSITE" id="PS01173">
    <property type="entry name" value="LIPASE_GDXG_HIS"/>
    <property type="match status" value="1"/>
</dbReference>
<dbReference type="PANTHER" id="PTHR48081">
    <property type="entry name" value="AB HYDROLASE SUPERFAMILY PROTEIN C4A8.06C"/>
    <property type="match status" value="1"/>
</dbReference>
<name>A0A7Y9S048_9ACTN</name>
<dbReference type="GO" id="GO:0016787">
    <property type="term" value="F:hydrolase activity"/>
    <property type="evidence" value="ECO:0007669"/>
    <property type="project" value="UniProtKB-KW"/>
</dbReference>
<dbReference type="Gene3D" id="3.40.50.1820">
    <property type="entry name" value="alpha/beta hydrolase"/>
    <property type="match status" value="1"/>
</dbReference>
<accession>A0A7Y9S048</accession>
<protein>
    <submittedName>
        <fullName evidence="4">Acetyl esterase</fullName>
        <ecNumber evidence="4">3.1.1.-</ecNumber>
    </submittedName>
</protein>
<reference evidence="4 5" key="1">
    <citation type="submission" date="2020-07" db="EMBL/GenBank/DDBJ databases">
        <title>Sequencing the genomes of 1000 actinobacteria strains.</title>
        <authorList>
            <person name="Klenk H.-P."/>
        </authorList>
    </citation>
    <scope>NUCLEOTIDE SEQUENCE [LARGE SCALE GENOMIC DNA]</scope>
    <source>
        <strain evidence="4 5">DSM 23819</strain>
    </source>
</reference>